<dbReference type="AlphaFoldDB" id="A0A7N9CZG2"/>
<sequence length="72" mass="8133">SIVLSLSSFFFLFIFFFETESRSVTQAGVQWCDLNSLQPPPPGFTRSSCLSLPQAKEAEVGELLEPGRWRLH</sequence>
<dbReference type="Proteomes" id="UP000233100">
    <property type="component" value="Chromosome 8"/>
</dbReference>
<dbReference type="GeneTree" id="ENSGT00910000145979"/>
<protein>
    <submittedName>
        <fullName evidence="2">Uncharacterized protein</fullName>
    </submittedName>
</protein>
<keyword evidence="3" id="KW-1185">Reference proteome</keyword>
<name>A0A7N9CZG2_MACFA</name>
<organism evidence="2 3">
    <name type="scientific">Macaca fascicularis</name>
    <name type="common">Crab-eating macaque</name>
    <name type="synonym">Cynomolgus monkey</name>
    <dbReference type="NCBI Taxonomy" id="9541"/>
    <lineage>
        <taxon>Eukaryota</taxon>
        <taxon>Metazoa</taxon>
        <taxon>Chordata</taxon>
        <taxon>Craniata</taxon>
        <taxon>Vertebrata</taxon>
        <taxon>Euteleostomi</taxon>
        <taxon>Mammalia</taxon>
        <taxon>Eutheria</taxon>
        <taxon>Euarchontoglires</taxon>
        <taxon>Primates</taxon>
        <taxon>Haplorrhini</taxon>
        <taxon>Catarrhini</taxon>
        <taxon>Cercopithecidae</taxon>
        <taxon>Cercopithecinae</taxon>
        <taxon>Macaca</taxon>
    </lineage>
</organism>
<evidence type="ECO:0000256" key="1">
    <source>
        <dbReference type="SAM" id="SignalP"/>
    </source>
</evidence>
<dbReference type="Ensembl" id="ENSMFAT00000079957.1">
    <property type="protein sequence ID" value="ENSMFAP00000058324.1"/>
    <property type="gene ID" value="ENSMFAG00000049718.1"/>
</dbReference>
<reference evidence="2 3" key="1">
    <citation type="submission" date="2013-03" db="EMBL/GenBank/DDBJ databases">
        <authorList>
            <person name="Warren W."/>
            <person name="Wilson R.K."/>
        </authorList>
    </citation>
    <scope>NUCLEOTIDE SEQUENCE</scope>
</reference>
<feature type="signal peptide" evidence="1">
    <location>
        <begin position="1"/>
        <end position="21"/>
    </location>
</feature>
<evidence type="ECO:0000313" key="3">
    <source>
        <dbReference type="Proteomes" id="UP000233100"/>
    </source>
</evidence>
<feature type="chain" id="PRO_5031193055" evidence="1">
    <location>
        <begin position="22"/>
        <end position="72"/>
    </location>
</feature>
<reference evidence="2" key="2">
    <citation type="submission" date="2025-08" db="UniProtKB">
        <authorList>
            <consortium name="Ensembl"/>
        </authorList>
    </citation>
    <scope>IDENTIFICATION</scope>
</reference>
<proteinExistence type="predicted"/>
<accession>A0A7N9CZG2</accession>
<dbReference type="PANTHER" id="PTHR46254">
    <property type="entry name" value="PROTEIN GVQW1-RELATED"/>
    <property type="match status" value="1"/>
</dbReference>
<evidence type="ECO:0000313" key="2">
    <source>
        <dbReference type="Ensembl" id="ENSMFAP00000058324.1"/>
    </source>
</evidence>
<reference evidence="2" key="3">
    <citation type="submission" date="2025-09" db="UniProtKB">
        <authorList>
            <consortium name="Ensembl"/>
        </authorList>
    </citation>
    <scope>IDENTIFICATION</scope>
</reference>
<keyword evidence="1" id="KW-0732">Signal</keyword>